<dbReference type="PANTHER" id="PTHR32411:SF72">
    <property type="entry name" value="CYSTEINE-RICH REPEAT SECRETORY PROTEIN 34-RELATED"/>
    <property type="match status" value="1"/>
</dbReference>
<dbReference type="InterPro" id="IPR002902">
    <property type="entry name" value="GNK2"/>
</dbReference>
<sequence length="145" mass="16081">MSISITNVSLIKGNITQEVSTKTTSTMPSISFVLMLMLDISHTTIGTSTPDSVTVTLQCRGDSYGSKCRTCIDIAVAGFRNRCPKNKGGIIGCDQCFFYINSIYEELPIRTNYDNMFSMYNPNNVRGDAKLFAKRAVDFFSELNT</sequence>
<feature type="domain" description="Gnk2-homologous" evidence="6">
    <location>
        <begin position="1"/>
        <end position="105"/>
    </location>
</feature>
<evidence type="ECO:0000256" key="2">
    <source>
        <dbReference type="ARBA" id="ARBA00022525"/>
    </source>
</evidence>
<comment type="similarity">
    <text evidence="5">Belongs to the cysteine-rich repeat secretory protein family.</text>
</comment>
<evidence type="ECO:0000313" key="7">
    <source>
        <dbReference type="EMBL" id="CAF1821276.1"/>
    </source>
</evidence>
<dbReference type="Gene3D" id="3.30.430.20">
    <property type="entry name" value="Gnk2 domain, C-X8-C-X2-C motif"/>
    <property type="match status" value="1"/>
</dbReference>
<keyword evidence="2" id="KW-0964">Secreted</keyword>
<proteinExistence type="inferred from homology"/>
<dbReference type="PROSITE" id="PS51473">
    <property type="entry name" value="GNK2"/>
    <property type="match status" value="1"/>
</dbReference>
<gene>
    <name evidence="7" type="ORF">DARMORV10_C04P16020.1</name>
</gene>
<protein>
    <submittedName>
        <fullName evidence="7">(rape) hypothetical protein</fullName>
    </submittedName>
</protein>
<comment type="subcellular location">
    <subcellularLocation>
        <location evidence="1">Secreted</location>
    </subcellularLocation>
</comment>
<organism evidence="7">
    <name type="scientific">Brassica napus</name>
    <name type="common">Rape</name>
    <dbReference type="NCBI Taxonomy" id="3708"/>
    <lineage>
        <taxon>Eukaryota</taxon>
        <taxon>Viridiplantae</taxon>
        <taxon>Streptophyta</taxon>
        <taxon>Embryophyta</taxon>
        <taxon>Tracheophyta</taxon>
        <taxon>Spermatophyta</taxon>
        <taxon>Magnoliopsida</taxon>
        <taxon>eudicotyledons</taxon>
        <taxon>Gunneridae</taxon>
        <taxon>Pentapetalae</taxon>
        <taxon>rosids</taxon>
        <taxon>malvids</taxon>
        <taxon>Brassicales</taxon>
        <taxon>Brassicaceae</taxon>
        <taxon>Brassiceae</taxon>
        <taxon>Brassica</taxon>
    </lineage>
</organism>
<evidence type="ECO:0000256" key="1">
    <source>
        <dbReference type="ARBA" id="ARBA00004613"/>
    </source>
</evidence>
<dbReference type="InterPro" id="IPR050581">
    <property type="entry name" value="CRR_secretory_protein"/>
</dbReference>
<reference evidence="7" key="1">
    <citation type="submission" date="2021-01" db="EMBL/GenBank/DDBJ databases">
        <authorList>
            <consortium name="Genoscope - CEA"/>
            <person name="William W."/>
        </authorList>
    </citation>
    <scope>NUCLEOTIDE SEQUENCE</scope>
</reference>
<dbReference type="AlphaFoldDB" id="A0A816JIK1"/>
<evidence type="ECO:0000256" key="3">
    <source>
        <dbReference type="ARBA" id="ARBA00022729"/>
    </source>
</evidence>
<dbReference type="CDD" id="cd23509">
    <property type="entry name" value="Gnk2-like"/>
    <property type="match status" value="1"/>
</dbReference>
<dbReference type="PANTHER" id="PTHR32411">
    <property type="entry name" value="CYSTEINE-RICH REPEAT SECRETORY PROTEIN 38-RELATED"/>
    <property type="match status" value="1"/>
</dbReference>
<evidence type="ECO:0000256" key="5">
    <source>
        <dbReference type="ARBA" id="ARBA00038515"/>
    </source>
</evidence>
<evidence type="ECO:0000259" key="6">
    <source>
        <dbReference type="PROSITE" id="PS51473"/>
    </source>
</evidence>
<dbReference type="InterPro" id="IPR038408">
    <property type="entry name" value="GNK2_sf"/>
</dbReference>
<dbReference type="Pfam" id="PF01657">
    <property type="entry name" value="Stress-antifung"/>
    <property type="match status" value="1"/>
</dbReference>
<name>A0A816JIK1_BRANA</name>
<keyword evidence="4" id="KW-0677">Repeat</keyword>
<evidence type="ECO:0000256" key="4">
    <source>
        <dbReference type="ARBA" id="ARBA00022737"/>
    </source>
</evidence>
<accession>A0A816JIK1</accession>
<dbReference type="Proteomes" id="UP001295469">
    <property type="component" value="Chromosome C04"/>
</dbReference>
<dbReference type="EMBL" id="HG994368">
    <property type="protein sequence ID" value="CAF1821276.1"/>
    <property type="molecule type" value="Genomic_DNA"/>
</dbReference>
<dbReference type="GO" id="GO:0005576">
    <property type="term" value="C:extracellular region"/>
    <property type="evidence" value="ECO:0007669"/>
    <property type="project" value="UniProtKB-SubCell"/>
</dbReference>
<keyword evidence="3" id="KW-0732">Signal</keyword>